<accession>W4J5C4</accession>
<dbReference type="EMBL" id="KI927253">
    <property type="protein sequence ID" value="ETW57463.1"/>
    <property type="molecule type" value="Genomic_DNA"/>
</dbReference>
<proteinExistence type="predicted"/>
<organism evidence="2 3">
    <name type="scientific">Plasmodium falciparum (isolate Palo Alto / Uganda)</name>
    <dbReference type="NCBI Taxonomy" id="57270"/>
    <lineage>
        <taxon>Eukaryota</taxon>
        <taxon>Sar</taxon>
        <taxon>Alveolata</taxon>
        <taxon>Apicomplexa</taxon>
        <taxon>Aconoidasida</taxon>
        <taxon>Haemosporida</taxon>
        <taxon>Plasmodiidae</taxon>
        <taxon>Plasmodium</taxon>
        <taxon>Plasmodium (Laverania)</taxon>
    </lineage>
</organism>
<name>W4J5C4_PLAFP</name>
<dbReference type="PANTHER" id="PTHR33748">
    <property type="entry name" value="PROTEIN CBG04600"/>
    <property type="match status" value="1"/>
</dbReference>
<sequence>MHVPSTYLPLYSYQNFFRKNNEPKYSLNPFGNMEILSNIPQNNTYHCSAFNTDINYDNNSCINGNKNNSLNVPYIMERPKTNNACYYNTNYFPMTNGSNNNNMENVANVVNYKLFLEDSVKKESCMSTFTSTTSKSLNDISYINNEKKNKQKKEKKYNIPCNIYVERYDIKYFLDKETPDDFLSNNSYSLDITLENFPNPFFHPSLCNRYGFKFSYICDPNKILSRNIADQIEEILNYQRRNSKHFCVDKEVPYVLGVALINKLPYGISADTFASQIFEYWKLSNKDCNDGVLLFFVKEDTHFILKWKKNYFTYHKHRNQYTFDLNLSKDIVNINLLDISWKLSNKDCNDGVLLFFVKEDTHFILKWKKGAQSIINFRTATSMNKSFNQYLRKYSLEYSILSAVKLTSQYLTEEIIPPTQTAQKVVAFTIVIVVGLAYVAFILIVFADAQRDNK</sequence>
<dbReference type="AlphaFoldDB" id="W4J5C4"/>
<keyword evidence="1" id="KW-0472">Membrane</keyword>
<gene>
    <name evidence="2" type="ORF">PFUGPA_00537</name>
</gene>
<reference evidence="2 3" key="2">
    <citation type="submission" date="2013-02" db="EMBL/GenBank/DDBJ databases">
        <title>The Genome Sequence of Plasmodium falciparum Palo Alto/Uganda.</title>
        <authorList>
            <consortium name="The Broad Institute Genome Sequencing Platform"/>
            <consortium name="The Broad Institute Genome Sequencing Center for Infectious Disease"/>
            <person name="Neafsey D."/>
            <person name="Cheeseman I."/>
            <person name="Volkman S."/>
            <person name="Adams J."/>
            <person name="Walker B."/>
            <person name="Young S.K."/>
            <person name="Zeng Q."/>
            <person name="Gargeya S."/>
            <person name="Fitzgerald M."/>
            <person name="Haas B."/>
            <person name="Abouelleil A."/>
            <person name="Alvarado L."/>
            <person name="Arachchi H.M."/>
            <person name="Berlin A.M."/>
            <person name="Chapman S.B."/>
            <person name="Dewar J."/>
            <person name="Goldberg J."/>
            <person name="Griggs A."/>
            <person name="Gujja S."/>
            <person name="Hansen M."/>
            <person name="Howarth C."/>
            <person name="Imamovic A."/>
            <person name="Larimer J."/>
            <person name="McCowan C."/>
            <person name="Murphy C."/>
            <person name="Neiman D."/>
            <person name="Pearson M."/>
            <person name="Priest M."/>
            <person name="Roberts A."/>
            <person name="Saif S."/>
            <person name="Shea T."/>
            <person name="Sisk P."/>
            <person name="Sykes S."/>
            <person name="Wortman J."/>
            <person name="Nusbaum C."/>
            <person name="Birren B."/>
        </authorList>
    </citation>
    <scope>NUCLEOTIDE SEQUENCE [LARGE SCALE GENOMIC DNA]</scope>
    <source>
        <strain evidence="2 3">Palo Alto/Uganda</strain>
    </source>
</reference>
<dbReference type="PANTHER" id="PTHR33748:SF5">
    <property type="entry name" value="GROUND-LIKE DOMAIN-CONTAINING PROTEIN"/>
    <property type="match status" value="1"/>
</dbReference>
<dbReference type="InterPro" id="IPR033438">
    <property type="entry name" value="MOLO1"/>
</dbReference>
<evidence type="ECO:0000313" key="2">
    <source>
        <dbReference type="EMBL" id="ETW57463.1"/>
    </source>
</evidence>
<keyword evidence="1" id="KW-0812">Transmembrane</keyword>
<feature type="transmembrane region" description="Helical" evidence="1">
    <location>
        <begin position="425"/>
        <end position="447"/>
    </location>
</feature>
<reference evidence="2 3" key="1">
    <citation type="submission" date="2013-02" db="EMBL/GenBank/DDBJ databases">
        <title>The Genome Annotation of Plasmodium falciparum Palo Alto/Uganda.</title>
        <authorList>
            <consortium name="The Broad Institute Genome Sequencing Platform"/>
            <consortium name="The Broad Institute Genome Sequencing Center for Infectious Disease"/>
            <person name="Neafsey D."/>
            <person name="Hoffman S."/>
            <person name="Volkman S."/>
            <person name="Rosenthal P."/>
            <person name="Walker B."/>
            <person name="Young S.K."/>
            <person name="Zeng Q."/>
            <person name="Gargeya S."/>
            <person name="Fitzgerald M."/>
            <person name="Haas B."/>
            <person name="Abouelleil A."/>
            <person name="Allen A.W."/>
            <person name="Alvarado L."/>
            <person name="Arachchi H.M."/>
            <person name="Berlin A.M."/>
            <person name="Chapman S.B."/>
            <person name="Gainer-Dewar J."/>
            <person name="Goldberg J."/>
            <person name="Griggs A."/>
            <person name="Gujja S."/>
            <person name="Hansen M."/>
            <person name="Howarth C."/>
            <person name="Imamovic A."/>
            <person name="Ireland A."/>
            <person name="Larimer J."/>
            <person name="McCowan C."/>
            <person name="Murphy C."/>
            <person name="Pearson M."/>
            <person name="Poon T.W."/>
            <person name="Priest M."/>
            <person name="Roberts A."/>
            <person name="Saif S."/>
            <person name="Shea T."/>
            <person name="Sisk P."/>
            <person name="Sykes S."/>
            <person name="Wortman J."/>
            <person name="Nusbaum C."/>
            <person name="Birren B."/>
        </authorList>
    </citation>
    <scope>NUCLEOTIDE SEQUENCE [LARGE SCALE GENOMIC DNA]</scope>
    <source>
        <strain evidence="2 3">Palo Alto/Uganda</strain>
    </source>
</reference>
<evidence type="ECO:0000256" key="1">
    <source>
        <dbReference type="SAM" id="Phobius"/>
    </source>
</evidence>
<keyword evidence="1" id="KW-1133">Transmembrane helix</keyword>
<dbReference type="OrthoDB" id="8062037at2759"/>
<dbReference type="Gene3D" id="3.10.310.50">
    <property type="match status" value="2"/>
</dbReference>
<evidence type="ECO:0000313" key="3">
    <source>
        <dbReference type="Proteomes" id="UP000019103"/>
    </source>
</evidence>
<dbReference type="Pfam" id="PF17175">
    <property type="entry name" value="MOLO1"/>
    <property type="match status" value="1"/>
</dbReference>
<dbReference type="GO" id="GO:0005892">
    <property type="term" value="C:acetylcholine-gated channel complex"/>
    <property type="evidence" value="ECO:0007669"/>
    <property type="project" value="InterPro"/>
</dbReference>
<dbReference type="Proteomes" id="UP000019103">
    <property type="component" value="Unassembled WGS sequence"/>
</dbReference>
<protein>
    <submittedName>
        <fullName evidence="2">Uncharacterized protein</fullName>
    </submittedName>
</protein>